<protein>
    <submittedName>
        <fullName evidence="2">Uncharacterized protein</fullName>
    </submittedName>
</protein>
<comment type="caution">
    <text evidence="2">The sequence shown here is derived from an EMBL/GenBank/DDBJ whole genome shotgun (WGS) entry which is preliminary data.</text>
</comment>
<dbReference type="EMBL" id="JARJCW010000011">
    <property type="protein sequence ID" value="KAJ7219590.1"/>
    <property type="molecule type" value="Genomic_DNA"/>
</dbReference>
<sequence length="100" mass="11404">LVLGREFTLVWERMSRESPHSEPMSPTSPLARRRDPFFPLRHHQDGRAADLSNRKLAHNQTELSKQILELRSIVEAQGKLIARLVAVLDGKGKARAREID</sequence>
<evidence type="ECO:0000256" key="1">
    <source>
        <dbReference type="SAM" id="MobiDB-lite"/>
    </source>
</evidence>
<feature type="non-terminal residue" evidence="2">
    <location>
        <position position="100"/>
    </location>
</feature>
<feature type="region of interest" description="Disordered" evidence="1">
    <location>
        <begin position="15"/>
        <end position="34"/>
    </location>
</feature>
<reference evidence="2" key="1">
    <citation type="submission" date="2023-03" db="EMBL/GenBank/DDBJ databases">
        <title>Massive genome expansion in bonnet fungi (Mycena s.s.) driven by repeated elements and novel gene families across ecological guilds.</title>
        <authorList>
            <consortium name="Lawrence Berkeley National Laboratory"/>
            <person name="Harder C.B."/>
            <person name="Miyauchi S."/>
            <person name="Viragh M."/>
            <person name="Kuo A."/>
            <person name="Thoen E."/>
            <person name="Andreopoulos B."/>
            <person name="Lu D."/>
            <person name="Skrede I."/>
            <person name="Drula E."/>
            <person name="Henrissat B."/>
            <person name="Morin E."/>
            <person name="Kohler A."/>
            <person name="Barry K."/>
            <person name="LaButti K."/>
            <person name="Morin E."/>
            <person name="Salamov A."/>
            <person name="Lipzen A."/>
            <person name="Mereny Z."/>
            <person name="Hegedus B."/>
            <person name="Baldrian P."/>
            <person name="Stursova M."/>
            <person name="Weitz H."/>
            <person name="Taylor A."/>
            <person name="Grigoriev I.V."/>
            <person name="Nagy L.G."/>
            <person name="Martin F."/>
            <person name="Kauserud H."/>
        </authorList>
    </citation>
    <scope>NUCLEOTIDE SEQUENCE</scope>
    <source>
        <strain evidence="2">9144</strain>
    </source>
</reference>
<gene>
    <name evidence="2" type="ORF">GGX14DRAFT_355754</name>
</gene>
<evidence type="ECO:0000313" key="3">
    <source>
        <dbReference type="Proteomes" id="UP001219525"/>
    </source>
</evidence>
<accession>A0AAD6VRF7</accession>
<evidence type="ECO:0000313" key="2">
    <source>
        <dbReference type="EMBL" id="KAJ7219590.1"/>
    </source>
</evidence>
<organism evidence="2 3">
    <name type="scientific">Mycena pura</name>
    <dbReference type="NCBI Taxonomy" id="153505"/>
    <lineage>
        <taxon>Eukaryota</taxon>
        <taxon>Fungi</taxon>
        <taxon>Dikarya</taxon>
        <taxon>Basidiomycota</taxon>
        <taxon>Agaricomycotina</taxon>
        <taxon>Agaricomycetes</taxon>
        <taxon>Agaricomycetidae</taxon>
        <taxon>Agaricales</taxon>
        <taxon>Marasmiineae</taxon>
        <taxon>Mycenaceae</taxon>
        <taxon>Mycena</taxon>
    </lineage>
</organism>
<name>A0AAD6VRF7_9AGAR</name>
<proteinExistence type="predicted"/>
<keyword evidence="3" id="KW-1185">Reference proteome</keyword>
<dbReference type="Proteomes" id="UP001219525">
    <property type="component" value="Unassembled WGS sequence"/>
</dbReference>
<dbReference type="AlphaFoldDB" id="A0AAD6VRF7"/>